<reference evidence="1 2" key="1">
    <citation type="submission" date="2019-03" db="EMBL/GenBank/DDBJ databases">
        <title>Single cell metagenomics reveals metabolic interactions within the superorganism composed of flagellate Streblomastix strix and complex community of Bacteroidetes bacteria on its surface.</title>
        <authorList>
            <person name="Treitli S.C."/>
            <person name="Kolisko M."/>
            <person name="Husnik F."/>
            <person name="Keeling P."/>
            <person name="Hampl V."/>
        </authorList>
    </citation>
    <scope>NUCLEOTIDE SEQUENCE [LARGE SCALE GENOMIC DNA]</scope>
    <source>
        <strain evidence="1">ST1C</strain>
    </source>
</reference>
<name>A0A5J4Q247_9EUKA</name>
<organism evidence="1 2">
    <name type="scientific">Streblomastix strix</name>
    <dbReference type="NCBI Taxonomy" id="222440"/>
    <lineage>
        <taxon>Eukaryota</taxon>
        <taxon>Metamonada</taxon>
        <taxon>Preaxostyla</taxon>
        <taxon>Oxymonadida</taxon>
        <taxon>Streblomastigidae</taxon>
        <taxon>Streblomastix</taxon>
    </lineage>
</organism>
<feature type="non-terminal residue" evidence="1">
    <location>
        <position position="139"/>
    </location>
</feature>
<dbReference type="Proteomes" id="UP000324800">
    <property type="component" value="Unassembled WGS sequence"/>
</dbReference>
<accession>A0A5J4Q247</accession>
<comment type="caution">
    <text evidence="1">The sequence shown here is derived from an EMBL/GenBank/DDBJ whole genome shotgun (WGS) entry which is preliminary data.</text>
</comment>
<dbReference type="AlphaFoldDB" id="A0A5J4Q247"/>
<evidence type="ECO:0000313" key="1">
    <source>
        <dbReference type="EMBL" id="KAA6315835.1"/>
    </source>
</evidence>
<proteinExistence type="predicted"/>
<sequence>MKSIAKEGVGKSSEERMKIIENGGLKEICNIIHSSLEGEMNWNKQFHIKLGCEAASILLKDNSSSFSFAIESGGIVDEIISLLNKLPIQNINQFHLLPLYHVTDQKGERKPNPLYKEMKKDGTLTKLIEIFQNDKYGNK</sequence>
<dbReference type="EMBL" id="SNRW01047247">
    <property type="protein sequence ID" value="KAA6315835.1"/>
    <property type="molecule type" value="Genomic_DNA"/>
</dbReference>
<gene>
    <name evidence="1" type="ORF">EZS28_055355</name>
</gene>
<evidence type="ECO:0000313" key="2">
    <source>
        <dbReference type="Proteomes" id="UP000324800"/>
    </source>
</evidence>
<protein>
    <submittedName>
        <fullName evidence="1">Uncharacterized protein</fullName>
    </submittedName>
</protein>